<dbReference type="OrthoDB" id="665764at2"/>
<dbReference type="PANTHER" id="PTHR35866:SF1">
    <property type="entry name" value="YKGJ FAMILY CYSTEINE CLUSTER PROTEIN"/>
    <property type="match status" value="1"/>
</dbReference>
<dbReference type="Pfam" id="PF03692">
    <property type="entry name" value="CxxCxxCC"/>
    <property type="match status" value="1"/>
</dbReference>
<name>A0A386HL35_9BACT</name>
<gene>
    <name evidence="1" type="ORF">D6B99_01960</name>
</gene>
<organism evidence="1 2">
    <name type="scientific">Arachidicoccus soli</name>
    <dbReference type="NCBI Taxonomy" id="2341117"/>
    <lineage>
        <taxon>Bacteria</taxon>
        <taxon>Pseudomonadati</taxon>
        <taxon>Bacteroidota</taxon>
        <taxon>Chitinophagia</taxon>
        <taxon>Chitinophagales</taxon>
        <taxon>Chitinophagaceae</taxon>
        <taxon>Arachidicoccus</taxon>
    </lineage>
</organism>
<sequence length="168" mass="19818">MKKIDLEKFAIQSKKKRKGYKAFITKLENRPPRGLDKMIVEVDLETWKHIDCTSCANCCKKMTPTFTEKDIKRASDFLHIAPKVFKEKWLTFEKKDKDWVNVSQPCQFLDLHTNMCSIYEARPADCAGFPHLAKKKAIDYMHVHKQNLEYCPATLKFIELMKERMENK</sequence>
<keyword evidence="2" id="KW-1185">Reference proteome</keyword>
<evidence type="ECO:0000313" key="1">
    <source>
        <dbReference type="EMBL" id="AYD46485.1"/>
    </source>
</evidence>
<dbReference type="KEGG" id="ark:D6B99_01960"/>
<reference evidence="1 2" key="1">
    <citation type="submission" date="2018-09" db="EMBL/GenBank/DDBJ databases">
        <title>Arachidicoccus sp. nov., a bacterium isolated from soil.</title>
        <authorList>
            <person name="Weon H.-Y."/>
            <person name="Kwon S.-W."/>
            <person name="Lee S.A."/>
        </authorList>
    </citation>
    <scope>NUCLEOTIDE SEQUENCE [LARGE SCALE GENOMIC DNA]</scope>
    <source>
        <strain evidence="1 2">KIS59-12</strain>
    </source>
</reference>
<dbReference type="InterPro" id="IPR005358">
    <property type="entry name" value="Puta_zinc/iron-chelating_dom"/>
</dbReference>
<dbReference type="Proteomes" id="UP000266118">
    <property type="component" value="Chromosome"/>
</dbReference>
<evidence type="ECO:0000313" key="2">
    <source>
        <dbReference type="Proteomes" id="UP000266118"/>
    </source>
</evidence>
<protein>
    <submittedName>
        <fullName evidence="1">YkgJ family cysteine cluster protein</fullName>
    </submittedName>
</protein>
<dbReference type="PANTHER" id="PTHR35866">
    <property type="entry name" value="PUTATIVE-RELATED"/>
    <property type="match status" value="1"/>
</dbReference>
<proteinExistence type="predicted"/>
<dbReference type="RefSeq" id="WP_119984559.1">
    <property type="nucleotide sequence ID" value="NZ_CP032489.1"/>
</dbReference>
<accession>A0A386HL35</accession>
<dbReference type="AlphaFoldDB" id="A0A386HL35"/>
<dbReference type="EMBL" id="CP032489">
    <property type="protein sequence ID" value="AYD46485.1"/>
    <property type="molecule type" value="Genomic_DNA"/>
</dbReference>